<evidence type="ECO:0000256" key="2">
    <source>
        <dbReference type="ARBA" id="ARBA00005683"/>
    </source>
</evidence>
<evidence type="ECO:0000256" key="10">
    <source>
        <dbReference type="RuleBase" id="RU003500"/>
    </source>
</evidence>
<dbReference type="FunFam" id="3.30.2460.20:FF:000001">
    <property type="entry name" value="Wnt homolog"/>
    <property type="match status" value="1"/>
</dbReference>
<dbReference type="GO" id="GO:0030182">
    <property type="term" value="P:neuron differentiation"/>
    <property type="evidence" value="ECO:0007669"/>
    <property type="project" value="TreeGrafter"/>
</dbReference>
<dbReference type="Gene3D" id="3.30.2460.20">
    <property type="match status" value="1"/>
</dbReference>
<keyword evidence="9" id="KW-0449">Lipoprotein</keyword>
<accession>A0A5B8GWA6</accession>
<evidence type="ECO:0000256" key="8">
    <source>
        <dbReference type="ARBA" id="ARBA00023180"/>
    </source>
</evidence>
<keyword evidence="4" id="KW-0964">Secreted</keyword>
<dbReference type="InterPro" id="IPR043158">
    <property type="entry name" value="Wnt_C"/>
</dbReference>
<protein>
    <recommendedName>
        <fullName evidence="10">Protein Wnt</fullName>
    </recommendedName>
</protein>
<evidence type="ECO:0000256" key="1">
    <source>
        <dbReference type="ARBA" id="ARBA00004498"/>
    </source>
</evidence>
<feature type="signal peptide" evidence="11">
    <location>
        <begin position="1"/>
        <end position="22"/>
    </location>
</feature>
<evidence type="ECO:0000313" key="12">
    <source>
        <dbReference type="EMBL" id="QDW65347.1"/>
    </source>
</evidence>
<dbReference type="PROSITE" id="PS00246">
    <property type="entry name" value="WNT1"/>
    <property type="match status" value="1"/>
</dbReference>
<dbReference type="GO" id="GO:0005615">
    <property type="term" value="C:extracellular space"/>
    <property type="evidence" value="ECO:0007669"/>
    <property type="project" value="TreeGrafter"/>
</dbReference>
<keyword evidence="3 10" id="KW-0217">Developmental protein</keyword>
<evidence type="ECO:0000256" key="7">
    <source>
        <dbReference type="ARBA" id="ARBA00023157"/>
    </source>
</evidence>
<dbReference type="GO" id="GO:0045165">
    <property type="term" value="P:cell fate commitment"/>
    <property type="evidence" value="ECO:0007669"/>
    <property type="project" value="TreeGrafter"/>
</dbReference>
<evidence type="ECO:0000256" key="5">
    <source>
        <dbReference type="ARBA" id="ARBA00022530"/>
    </source>
</evidence>
<organism evidence="12">
    <name type="scientific">Himerometra robustipinna</name>
    <dbReference type="NCBI Taxonomy" id="706653"/>
    <lineage>
        <taxon>Eukaryota</taxon>
        <taxon>Metazoa</taxon>
        <taxon>Echinodermata</taxon>
        <taxon>Pelmatozoa</taxon>
        <taxon>Crinoidea</taxon>
        <taxon>Articulata</taxon>
        <taxon>Comatulida</taxon>
        <taxon>Himerometridae</taxon>
        <taxon>Himerometra</taxon>
    </lineage>
</organism>
<reference evidence="12" key="1">
    <citation type="submission" date="2018-12" db="EMBL/GenBank/DDBJ databases">
        <title>Wnt and Frizzled genes in echinoderms.</title>
        <authorList>
            <person name="Girich A.S."/>
        </authorList>
    </citation>
    <scope>NUCLEOTIDE SEQUENCE</scope>
</reference>
<evidence type="ECO:0000256" key="4">
    <source>
        <dbReference type="ARBA" id="ARBA00022525"/>
    </source>
</evidence>
<feature type="chain" id="PRO_5022910764" description="Protein Wnt" evidence="11">
    <location>
        <begin position="23"/>
        <end position="347"/>
    </location>
</feature>
<dbReference type="Pfam" id="PF00110">
    <property type="entry name" value="wnt"/>
    <property type="match status" value="1"/>
</dbReference>
<dbReference type="GO" id="GO:0060070">
    <property type="term" value="P:canonical Wnt signaling pathway"/>
    <property type="evidence" value="ECO:0007669"/>
    <property type="project" value="TreeGrafter"/>
</dbReference>
<dbReference type="PANTHER" id="PTHR12027">
    <property type="entry name" value="WNT RELATED"/>
    <property type="match status" value="1"/>
</dbReference>
<comment type="similarity">
    <text evidence="2 10">Belongs to the Wnt family.</text>
</comment>
<dbReference type="CDD" id="cd19338">
    <property type="entry name" value="Wnt_Wnt6"/>
    <property type="match status" value="1"/>
</dbReference>
<dbReference type="InterPro" id="IPR005817">
    <property type="entry name" value="Wnt"/>
</dbReference>
<sequence length="347" mass="38628">MRLGIVVLCLLLFFTHPLCTTGLWWAVGNTLTFDQNRICRKAKRLSGKQQDLCKKEPEIIEAALLGSKEHGLGECRHQMKLRKWNCTTKSLGRVLLQDTRETAFANAITSAGVTFQITSACSAGSLLQCGCDNSSNSIIQQTKNATWLWGGCGDNVHFGYIKSIEFIDTQEKRRSDIKSLITQHNNEAGRLAVKLHMRKECKCHGLSGTCTLKTCWKRMPNFRDVGNRLKELFNGAIKVTGANNGKTLLPINPTIKAPTVTDLVYSVESPNFCEPDRKVGSIGTAGRVCNSTSEGVEGCQIMCCNRGFTDEIMNRTYHCRCRFKWCCVVECDICTKNVTISRCNGYS</sequence>
<comment type="function">
    <text evidence="10">Ligand for members of the frizzled family of seven transmembrane receptors.</text>
</comment>
<dbReference type="EMBL" id="MK335518">
    <property type="protein sequence ID" value="QDW65347.1"/>
    <property type="molecule type" value="mRNA"/>
</dbReference>
<evidence type="ECO:0000256" key="9">
    <source>
        <dbReference type="ARBA" id="ARBA00023288"/>
    </source>
</evidence>
<comment type="subcellular location">
    <subcellularLocation>
        <location evidence="1 10">Secreted</location>
        <location evidence="1 10">Extracellular space</location>
        <location evidence="1 10">Extracellular matrix</location>
    </subcellularLocation>
</comment>
<dbReference type="PANTHER" id="PTHR12027:SF72">
    <property type="entry name" value="PROTEIN WNT-6"/>
    <property type="match status" value="1"/>
</dbReference>
<keyword evidence="7" id="KW-1015">Disulfide bond</keyword>
<dbReference type="AlphaFoldDB" id="A0A5B8GWA6"/>
<keyword evidence="8" id="KW-0325">Glycoprotein</keyword>
<keyword evidence="5" id="KW-0272">Extracellular matrix</keyword>
<name>A0A5B8GWA6_9ECHI</name>
<dbReference type="GO" id="GO:0005125">
    <property type="term" value="F:cytokine activity"/>
    <property type="evidence" value="ECO:0007669"/>
    <property type="project" value="TreeGrafter"/>
</dbReference>
<dbReference type="GO" id="GO:0005109">
    <property type="term" value="F:frizzled binding"/>
    <property type="evidence" value="ECO:0007669"/>
    <property type="project" value="TreeGrafter"/>
</dbReference>
<keyword evidence="11" id="KW-0732">Signal</keyword>
<evidence type="ECO:0000256" key="11">
    <source>
        <dbReference type="SAM" id="SignalP"/>
    </source>
</evidence>
<proteinExistence type="evidence at transcript level"/>
<evidence type="ECO:0000256" key="3">
    <source>
        <dbReference type="ARBA" id="ARBA00022473"/>
    </source>
</evidence>
<evidence type="ECO:0000256" key="6">
    <source>
        <dbReference type="ARBA" id="ARBA00022687"/>
    </source>
</evidence>
<dbReference type="SMART" id="SM00097">
    <property type="entry name" value="WNT1"/>
    <property type="match status" value="1"/>
</dbReference>
<dbReference type="PRINTS" id="PR01349">
    <property type="entry name" value="WNTPROTEIN"/>
</dbReference>
<dbReference type="InterPro" id="IPR009143">
    <property type="entry name" value="Wnt6"/>
</dbReference>
<keyword evidence="6 10" id="KW-0879">Wnt signaling pathway</keyword>
<dbReference type="InterPro" id="IPR018161">
    <property type="entry name" value="Wnt_CS"/>
</dbReference>